<dbReference type="OrthoDB" id="2559672at2"/>
<name>A0A1H1PH19_9ACTN</name>
<dbReference type="Pfam" id="PF20240">
    <property type="entry name" value="DUF6597"/>
    <property type="match status" value="1"/>
</dbReference>
<dbReference type="GO" id="GO:0003700">
    <property type="term" value="F:DNA-binding transcription factor activity"/>
    <property type="evidence" value="ECO:0007669"/>
    <property type="project" value="InterPro"/>
</dbReference>
<evidence type="ECO:0000313" key="5">
    <source>
        <dbReference type="EMBL" id="SDS10380.1"/>
    </source>
</evidence>
<keyword evidence="6" id="KW-1185">Reference proteome</keyword>
<protein>
    <submittedName>
        <fullName evidence="5">AraC-type DNA-binding protein</fullName>
    </submittedName>
</protein>
<dbReference type="InterPro" id="IPR018060">
    <property type="entry name" value="HTH_AraC"/>
</dbReference>
<dbReference type="SUPFAM" id="SSF46689">
    <property type="entry name" value="Homeodomain-like"/>
    <property type="match status" value="1"/>
</dbReference>
<keyword evidence="2 5" id="KW-0238">DNA-binding</keyword>
<dbReference type="Gene3D" id="1.10.10.60">
    <property type="entry name" value="Homeodomain-like"/>
    <property type="match status" value="1"/>
</dbReference>
<dbReference type="PANTHER" id="PTHR46796:SF15">
    <property type="entry name" value="BLL1074 PROTEIN"/>
    <property type="match status" value="1"/>
</dbReference>
<dbReference type="Pfam" id="PF12833">
    <property type="entry name" value="HTH_18"/>
    <property type="match status" value="1"/>
</dbReference>
<dbReference type="AlphaFoldDB" id="A0A1H1PH19"/>
<keyword evidence="1" id="KW-0805">Transcription regulation</keyword>
<evidence type="ECO:0000256" key="1">
    <source>
        <dbReference type="ARBA" id="ARBA00023015"/>
    </source>
</evidence>
<dbReference type="InterPro" id="IPR009057">
    <property type="entry name" value="Homeodomain-like_sf"/>
</dbReference>
<dbReference type="EMBL" id="LT629749">
    <property type="protein sequence ID" value="SDS10380.1"/>
    <property type="molecule type" value="Genomic_DNA"/>
</dbReference>
<evidence type="ECO:0000259" key="4">
    <source>
        <dbReference type="PROSITE" id="PS01124"/>
    </source>
</evidence>
<feature type="domain" description="HTH araC/xylS-type" evidence="4">
    <location>
        <begin position="154"/>
        <end position="253"/>
    </location>
</feature>
<accession>A0A1H1PH19</accession>
<dbReference type="InterPro" id="IPR046532">
    <property type="entry name" value="DUF6597"/>
</dbReference>
<dbReference type="InterPro" id="IPR050204">
    <property type="entry name" value="AraC_XylS_family_regulators"/>
</dbReference>
<sequence>MHLWRPPRAAALRPFVDSVEYVEDTPATLQERMVPGGGISLVVMLREAGFTRADVGGPQWVDGACLTGAQQHAQVVSTAPQRGMVAVNFAPGGAAPFVPFPLHAATGGYPSLGEVWGREGELVRERMAGLTPDRMLDLAEEILLSHAVGELTRDRALDLALRSLDAGAPVGVVVERFGTTAKPFIRRFRAATGLTPKTYARLRRLQRVLHSLPPDGRVDWSRIAADQGYHDQSHLIHDFKAITGLTPSQYRPRSVDAPNHLPC</sequence>
<dbReference type="SMART" id="SM00342">
    <property type="entry name" value="HTH_ARAC"/>
    <property type="match status" value="1"/>
</dbReference>
<dbReference type="RefSeq" id="WP_157720305.1">
    <property type="nucleotide sequence ID" value="NZ_LT629749.1"/>
</dbReference>
<dbReference type="PROSITE" id="PS01124">
    <property type="entry name" value="HTH_ARAC_FAMILY_2"/>
    <property type="match status" value="1"/>
</dbReference>
<reference evidence="5 6" key="1">
    <citation type="submission" date="2016-10" db="EMBL/GenBank/DDBJ databases">
        <authorList>
            <person name="de Groot N.N."/>
        </authorList>
    </citation>
    <scope>NUCLEOTIDE SEQUENCE [LARGE SCALE GENOMIC DNA]</scope>
    <source>
        <strain evidence="5 6">DSM 21741</strain>
    </source>
</reference>
<dbReference type="STRING" id="546871.SAMN04488543_1078"/>
<evidence type="ECO:0000256" key="2">
    <source>
        <dbReference type="ARBA" id="ARBA00023125"/>
    </source>
</evidence>
<gene>
    <name evidence="5" type="ORF">SAMN04488543_1078</name>
</gene>
<evidence type="ECO:0000256" key="3">
    <source>
        <dbReference type="ARBA" id="ARBA00023163"/>
    </source>
</evidence>
<dbReference type="GO" id="GO:0043565">
    <property type="term" value="F:sequence-specific DNA binding"/>
    <property type="evidence" value="ECO:0007669"/>
    <property type="project" value="InterPro"/>
</dbReference>
<organism evidence="5 6">
    <name type="scientific">Friedmanniella luteola</name>
    <dbReference type="NCBI Taxonomy" id="546871"/>
    <lineage>
        <taxon>Bacteria</taxon>
        <taxon>Bacillati</taxon>
        <taxon>Actinomycetota</taxon>
        <taxon>Actinomycetes</taxon>
        <taxon>Propionibacteriales</taxon>
        <taxon>Nocardioidaceae</taxon>
        <taxon>Friedmanniella</taxon>
    </lineage>
</organism>
<keyword evidence="3" id="KW-0804">Transcription</keyword>
<evidence type="ECO:0000313" key="6">
    <source>
        <dbReference type="Proteomes" id="UP000199092"/>
    </source>
</evidence>
<dbReference type="PANTHER" id="PTHR46796">
    <property type="entry name" value="HTH-TYPE TRANSCRIPTIONAL ACTIVATOR RHAS-RELATED"/>
    <property type="match status" value="1"/>
</dbReference>
<dbReference type="Proteomes" id="UP000199092">
    <property type="component" value="Chromosome I"/>
</dbReference>
<proteinExistence type="predicted"/>